<comment type="catalytic activity">
    <reaction evidence="8">
        <text>L-seryl-[protein] + ATP = O-phospho-L-seryl-[protein] + ADP + H(+)</text>
        <dbReference type="Rhea" id="RHEA:17989"/>
        <dbReference type="Rhea" id="RHEA-COMP:9863"/>
        <dbReference type="Rhea" id="RHEA-COMP:11604"/>
        <dbReference type="ChEBI" id="CHEBI:15378"/>
        <dbReference type="ChEBI" id="CHEBI:29999"/>
        <dbReference type="ChEBI" id="CHEBI:30616"/>
        <dbReference type="ChEBI" id="CHEBI:83421"/>
        <dbReference type="ChEBI" id="CHEBI:456216"/>
        <dbReference type="EC" id="2.7.11.1"/>
    </reaction>
</comment>
<dbReference type="PANTHER" id="PTHR47989:SF62">
    <property type="entry name" value="OS05G0423500 PROTEIN"/>
    <property type="match status" value="1"/>
</dbReference>
<dbReference type="Pfam" id="PF07714">
    <property type="entry name" value="PK_Tyr_Ser-Thr"/>
    <property type="match status" value="1"/>
</dbReference>
<keyword evidence="6 9" id="KW-0067">ATP-binding</keyword>
<keyword evidence="4 9" id="KW-0547">Nucleotide-binding</keyword>
<dbReference type="AlphaFoldDB" id="A0A8X8X797"/>
<feature type="domain" description="Protein kinase" evidence="11">
    <location>
        <begin position="182"/>
        <end position="413"/>
    </location>
</feature>
<evidence type="ECO:0000313" key="13">
    <source>
        <dbReference type="Proteomes" id="UP000298416"/>
    </source>
</evidence>
<dbReference type="SMART" id="SM00220">
    <property type="entry name" value="S_TKc"/>
    <property type="match status" value="1"/>
</dbReference>
<evidence type="ECO:0000256" key="4">
    <source>
        <dbReference type="ARBA" id="ARBA00022741"/>
    </source>
</evidence>
<dbReference type="GO" id="GO:0005524">
    <property type="term" value="F:ATP binding"/>
    <property type="evidence" value="ECO:0007669"/>
    <property type="project" value="UniProtKB-UniRule"/>
</dbReference>
<proteinExistence type="inferred from homology"/>
<sequence length="413" mass="46374">MEPTSSIRIHFSKRTNRDFSVLINNQIAENNANSINWGGVSGVAVYRDYIVMIQGDNMEGKCYITITFQPKFESRDEQFHATLIALEVFKLSNPDNNLAGAGLIPELQHSNSTPESKKSKPSYHTNLISTVLIAKLALLNVAVYTLIKFSDSSSRRNMGSSLVEDQCRQFSIAEIRLATNSFDTKFQIGSGGYGRVYKGSIDSGATVVAIKRLKTDTWQGETEFQTEIKMLSKLRHVHLVLLIGYCNDGEERILVYKYITKGTLADHIYKANTHGRANPPLPWELRLKVSIGAARGLCYLHSRHRIIHRDIKSSNILLDDNWVAKISDFGLSKMGPSNDSCSHLTTNVKGTYGYLDPQFLLTRKLTKNADVYSFGVVLFEVLPGRPTVNKRHHEEQHSLAGWVLHCIREGKVD</sequence>
<dbReference type="PROSITE" id="PS00107">
    <property type="entry name" value="PROTEIN_KINASE_ATP"/>
    <property type="match status" value="1"/>
</dbReference>
<dbReference type="EMBL" id="PNBA02000011">
    <property type="protein sequence ID" value="KAG6408145.1"/>
    <property type="molecule type" value="Genomic_DNA"/>
</dbReference>
<evidence type="ECO:0000259" key="11">
    <source>
        <dbReference type="PROSITE" id="PS50011"/>
    </source>
</evidence>
<dbReference type="Gene3D" id="3.30.200.20">
    <property type="entry name" value="Phosphorylase Kinase, domain 1"/>
    <property type="match status" value="1"/>
</dbReference>
<dbReference type="GO" id="GO:0004674">
    <property type="term" value="F:protein serine/threonine kinase activity"/>
    <property type="evidence" value="ECO:0007669"/>
    <property type="project" value="UniProtKB-KW"/>
</dbReference>
<reference evidence="12" key="1">
    <citation type="submission" date="2018-01" db="EMBL/GenBank/DDBJ databases">
        <authorList>
            <person name="Mao J.F."/>
        </authorList>
    </citation>
    <scope>NUCLEOTIDE SEQUENCE</scope>
    <source>
        <strain evidence="12">Huo1</strain>
        <tissue evidence="12">Leaf</tissue>
    </source>
</reference>
<evidence type="ECO:0000256" key="1">
    <source>
        <dbReference type="ARBA" id="ARBA00012513"/>
    </source>
</evidence>
<evidence type="ECO:0000256" key="7">
    <source>
        <dbReference type="ARBA" id="ARBA00047899"/>
    </source>
</evidence>
<comment type="caution">
    <text evidence="12">The sequence shown here is derived from an EMBL/GenBank/DDBJ whole genome shotgun (WGS) entry which is preliminary data.</text>
</comment>
<evidence type="ECO:0000256" key="9">
    <source>
        <dbReference type="PROSITE-ProRule" id="PRU10141"/>
    </source>
</evidence>
<dbReference type="InterPro" id="IPR001245">
    <property type="entry name" value="Ser-Thr/Tyr_kinase_cat_dom"/>
</dbReference>
<keyword evidence="13" id="KW-1185">Reference proteome</keyword>
<reference evidence="12" key="2">
    <citation type="submission" date="2020-08" db="EMBL/GenBank/DDBJ databases">
        <title>Plant Genome Project.</title>
        <authorList>
            <person name="Zhang R.-G."/>
        </authorList>
    </citation>
    <scope>NUCLEOTIDE SEQUENCE</scope>
    <source>
        <strain evidence="12">Huo1</strain>
        <tissue evidence="12">Leaf</tissue>
    </source>
</reference>
<organism evidence="12">
    <name type="scientific">Salvia splendens</name>
    <name type="common">Scarlet sage</name>
    <dbReference type="NCBI Taxonomy" id="180675"/>
    <lineage>
        <taxon>Eukaryota</taxon>
        <taxon>Viridiplantae</taxon>
        <taxon>Streptophyta</taxon>
        <taxon>Embryophyta</taxon>
        <taxon>Tracheophyta</taxon>
        <taxon>Spermatophyta</taxon>
        <taxon>Magnoliopsida</taxon>
        <taxon>eudicotyledons</taxon>
        <taxon>Gunneridae</taxon>
        <taxon>Pentapetalae</taxon>
        <taxon>asterids</taxon>
        <taxon>lamiids</taxon>
        <taxon>Lamiales</taxon>
        <taxon>Lamiaceae</taxon>
        <taxon>Nepetoideae</taxon>
        <taxon>Mentheae</taxon>
        <taxon>Salviinae</taxon>
        <taxon>Salvia</taxon>
        <taxon>Salvia subgen. Calosphace</taxon>
        <taxon>core Calosphace</taxon>
    </lineage>
</organism>
<dbReference type="PROSITE" id="PS50011">
    <property type="entry name" value="PROTEIN_KINASE_DOM"/>
    <property type="match status" value="1"/>
</dbReference>
<evidence type="ECO:0000256" key="2">
    <source>
        <dbReference type="ARBA" id="ARBA00022527"/>
    </source>
</evidence>
<evidence type="ECO:0000256" key="5">
    <source>
        <dbReference type="ARBA" id="ARBA00022777"/>
    </source>
</evidence>
<protein>
    <recommendedName>
        <fullName evidence="1">non-specific serine/threonine protein kinase</fullName>
        <ecNumber evidence="1">2.7.11.1</ecNumber>
    </recommendedName>
</protein>
<comment type="similarity">
    <text evidence="10">Belongs to the protein kinase superfamily.</text>
</comment>
<name>A0A8X8X797_SALSN</name>
<dbReference type="InterPro" id="IPR017441">
    <property type="entry name" value="Protein_kinase_ATP_BS"/>
</dbReference>
<feature type="binding site" evidence="9">
    <location>
        <position position="211"/>
    </location>
    <ligand>
        <name>ATP</name>
        <dbReference type="ChEBI" id="CHEBI:30616"/>
    </ligand>
</feature>
<dbReference type="SUPFAM" id="SSF56112">
    <property type="entry name" value="Protein kinase-like (PK-like)"/>
    <property type="match status" value="1"/>
</dbReference>
<evidence type="ECO:0000256" key="3">
    <source>
        <dbReference type="ARBA" id="ARBA00022679"/>
    </source>
</evidence>
<dbReference type="FunFam" id="3.30.200.20:FF:000039">
    <property type="entry name" value="receptor-like protein kinase FERONIA"/>
    <property type="match status" value="1"/>
</dbReference>
<dbReference type="PANTHER" id="PTHR47989">
    <property type="entry name" value="OS01G0750732 PROTEIN"/>
    <property type="match status" value="1"/>
</dbReference>
<gene>
    <name evidence="12" type="ORF">SASPL_131148</name>
</gene>
<dbReference type="InterPro" id="IPR000719">
    <property type="entry name" value="Prot_kinase_dom"/>
</dbReference>
<dbReference type="PROSITE" id="PS00108">
    <property type="entry name" value="PROTEIN_KINASE_ST"/>
    <property type="match status" value="1"/>
</dbReference>
<dbReference type="EC" id="2.7.11.1" evidence="1"/>
<dbReference type="InterPro" id="IPR008271">
    <property type="entry name" value="Ser/Thr_kinase_AS"/>
</dbReference>
<keyword evidence="5" id="KW-0418">Kinase</keyword>
<keyword evidence="3" id="KW-0808">Transferase</keyword>
<dbReference type="Gene3D" id="1.10.510.10">
    <property type="entry name" value="Transferase(Phosphotransferase) domain 1"/>
    <property type="match status" value="1"/>
</dbReference>
<dbReference type="Proteomes" id="UP000298416">
    <property type="component" value="Unassembled WGS sequence"/>
</dbReference>
<evidence type="ECO:0000256" key="10">
    <source>
        <dbReference type="RuleBase" id="RU000304"/>
    </source>
</evidence>
<accession>A0A8X8X797</accession>
<comment type="catalytic activity">
    <reaction evidence="7">
        <text>L-threonyl-[protein] + ATP = O-phospho-L-threonyl-[protein] + ADP + H(+)</text>
        <dbReference type="Rhea" id="RHEA:46608"/>
        <dbReference type="Rhea" id="RHEA-COMP:11060"/>
        <dbReference type="Rhea" id="RHEA-COMP:11605"/>
        <dbReference type="ChEBI" id="CHEBI:15378"/>
        <dbReference type="ChEBI" id="CHEBI:30013"/>
        <dbReference type="ChEBI" id="CHEBI:30616"/>
        <dbReference type="ChEBI" id="CHEBI:61977"/>
        <dbReference type="ChEBI" id="CHEBI:456216"/>
        <dbReference type="EC" id="2.7.11.1"/>
    </reaction>
</comment>
<dbReference type="FunFam" id="1.10.510.10:FF:001023">
    <property type="entry name" value="Os07g0541700 protein"/>
    <property type="match status" value="1"/>
</dbReference>
<dbReference type="InterPro" id="IPR011009">
    <property type="entry name" value="Kinase-like_dom_sf"/>
</dbReference>
<evidence type="ECO:0000256" key="8">
    <source>
        <dbReference type="ARBA" id="ARBA00048679"/>
    </source>
</evidence>
<keyword evidence="2 10" id="KW-0723">Serine/threonine-protein kinase</keyword>
<evidence type="ECO:0000256" key="6">
    <source>
        <dbReference type="ARBA" id="ARBA00022840"/>
    </source>
</evidence>
<evidence type="ECO:0000313" key="12">
    <source>
        <dbReference type="EMBL" id="KAG6408145.1"/>
    </source>
</evidence>